<dbReference type="Proteomes" id="UP000504618">
    <property type="component" value="Unplaced"/>
</dbReference>
<feature type="region of interest" description="Disordered" evidence="1">
    <location>
        <begin position="399"/>
        <end position="419"/>
    </location>
</feature>
<dbReference type="AlphaFoldDB" id="A0A6J1QW14"/>
<dbReference type="Pfam" id="PF03564">
    <property type="entry name" value="DUF1759"/>
    <property type="match status" value="1"/>
</dbReference>
<dbReference type="RefSeq" id="XP_024884840.1">
    <property type="nucleotide sequence ID" value="XM_025029072.1"/>
</dbReference>
<accession>A0A6J1QW14</accession>
<dbReference type="PANTHER" id="PTHR47331:SF5">
    <property type="entry name" value="RIBONUCLEASE H"/>
    <property type="match status" value="1"/>
</dbReference>
<sequence>MTELMENQLVLQRSIERALDNFKKLGRANYTVAKIRSRISSLKELWAPYQGNHARLSASTPASTRTTLDYFVKEQFEKTEETYNAALDYMSECLAEIEPPVSPHQSLDFGHSSQLASATSLSHLPPIRLPPFDGNYSEWETFRDRFVALIVDNTDLSNFARMHYLSSSLKGRALEAIANIAITADNFQIAWNTLKARFENKRRLLTNHLSTLLGLSALSRESASDLQTLHDKINIAVSSLRKLNRSPEDLWNDFLVHLLTQKLDAATRTAWNLQTSNVDSPPAFADLKKFVTSRIRALEECSPTSSHKPASKSANSSHVNVATASANSPSACPLCKARHYLNLCPEFVAKNPQQRQEIVKRFKRCFNCMSSNHSVRDCKSKYACRSCNQKHHSMLHVDAETSSDSTTITPSASQASPSSTPKVEVLSLFAAAQHSRNLQVLLATAWVRVKVSSGRVATVRALLDQGSQATFISGHLAQSLYAKRIRMSISISAVGGTHVGKVRHAASIIIAPRDSDNPSLCTTAYILDSLTAYAPRCDADSSCLAHLSDLAWADANPSSSDPIHILIGADIYNNIIQGGVRKGEAGQPIAQETIFGWVISGPLVSDANSPAGRSSVNITVLHCTSLRPLAEEIQRFWEVEEISHTRKLTPQDEQCESHFCDTHSRQSDGRYIVRLPFKRSPPPENGHSRFTTERLFNSLSRRFRSNSELEKDYDEFMREYETLGHMRRAPCADRTHDPCVYIPHHPVIRETSLTTRLRVVFNASSLTSNGTSLNDHLLAGPKLQTDLPAIMLQSVQVRVHSRYCENVPPDFDRSSGSRLSENFVEG</sequence>
<dbReference type="PANTHER" id="PTHR47331">
    <property type="entry name" value="PHD-TYPE DOMAIN-CONTAINING PROTEIN"/>
    <property type="match status" value="1"/>
</dbReference>
<proteinExistence type="predicted"/>
<organism evidence="2 3">
    <name type="scientific">Temnothorax curvispinosus</name>
    <dbReference type="NCBI Taxonomy" id="300111"/>
    <lineage>
        <taxon>Eukaryota</taxon>
        <taxon>Metazoa</taxon>
        <taxon>Ecdysozoa</taxon>
        <taxon>Arthropoda</taxon>
        <taxon>Hexapoda</taxon>
        <taxon>Insecta</taxon>
        <taxon>Pterygota</taxon>
        <taxon>Neoptera</taxon>
        <taxon>Endopterygota</taxon>
        <taxon>Hymenoptera</taxon>
        <taxon>Apocrita</taxon>
        <taxon>Aculeata</taxon>
        <taxon>Formicoidea</taxon>
        <taxon>Formicidae</taxon>
        <taxon>Myrmicinae</taxon>
        <taxon>Temnothorax</taxon>
    </lineage>
</organism>
<protein>
    <submittedName>
        <fullName evidence="3">Uncharacterized protein LOC112462971</fullName>
    </submittedName>
</protein>
<keyword evidence="2" id="KW-1185">Reference proteome</keyword>
<evidence type="ECO:0000256" key="1">
    <source>
        <dbReference type="SAM" id="MobiDB-lite"/>
    </source>
</evidence>
<dbReference type="InterPro" id="IPR005312">
    <property type="entry name" value="DUF1759"/>
</dbReference>
<gene>
    <name evidence="3" type="primary">LOC112462971</name>
</gene>
<feature type="compositionally biased region" description="Low complexity" evidence="1">
    <location>
        <begin position="405"/>
        <end position="419"/>
    </location>
</feature>
<name>A0A6J1QW14_9HYME</name>
<reference evidence="3" key="1">
    <citation type="submission" date="2025-08" db="UniProtKB">
        <authorList>
            <consortium name="RefSeq"/>
        </authorList>
    </citation>
    <scope>IDENTIFICATION</scope>
    <source>
        <tissue evidence="3">Whole body</tissue>
    </source>
</reference>
<dbReference type="OrthoDB" id="7553707at2759"/>
<evidence type="ECO:0000313" key="2">
    <source>
        <dbReference type="Proteomes" id="UP000504618"/>
    </source>
</evidence>
<evidence type="ECO:0000313" key="3">
    <source>
        <dbReference type="RefSeq" id="XP_024884840.1"/>
    </source>
</evidence>
<dbReference type="GeneID" id="112462971"/>